<gene>
    <name evidence="2" type="ORF">P1J78_13480</name>
</gene>
<comment type="caution">
    <text evidence="2">The sequence shown here is derived from an EMBL/GenBank/DDBJ whole genome shotgun (WGS) entry which is preliminary data.</text>
</comment>
<dbReference type="AlphaFoldDB" id="A0AAE3NTG9"/>
<organism evidence="2 3">
    <name type="scientific">Psychromarinibacter sediminicola</name>
    <dbReference type="NCBI Taxonomy" id="3033385"/>
    <lineage>
        <taxon>Bacteria</taxon>
        <taxon>Pseudomonadati</taxon>
        <taxon>Pseudomonadota</taxon>
        <taxon>Alphaproteobacteria</taxon>
        <taxon>Rhodobacterales</taxon>
        <taxon>Paracoccaceae</taxon>
        <taxon>Psychromarinibacter</taxon>
    </lineage>
</organism>
<keyword evidence="3" id="KW-1185">Reference proteome</keyword>
<evidence type="ECO:0000256" key="1">
    <source>
        <dbReference type="SAM" id="Phobius"/>
    </source>
</evidence>
<accession>A0AAE3NTG9</accession>
<keyword evidence="1" id="KW-0472">Membrane</keyword>
<proteinExistence type="predicted"/>
<evidence type="ECO:0000313" key="2">
    <source>
        <dbReference type="EMBL" id="MDF0601751.1"/>
    </source>
</evidence>
<protein>
    <submittedName>
        <fullName evidence="2">CTP synthetase</fullName>
    </submittedName>
</protein>
<name>A0AAE3NTG9_9RHOB</name>
<keyword evidence="1" id="KW-0812">Transmembrane</keyword>
<evidence type="ECO:0000313" key="3">
    <source>
        <dbReference type="Proteomes" id="UP001220964"/>
    </source>
</evidence>
<sequence length="58" mass="5947">MLRLAMTLFSVIATTLMGSFVVVALVAGYDTLVPILVAAGAGFVAAVPVAWLVARQLA</sequence>
<dbReference type="EMBL" id="JARGYC010000034">
    <property type="protein sequence ID" value="MDF0601751.1"/>
    <property type="molecule type" value="Genomic_DNA"/>
</dbReference>
<feature type="transmembrane region" description="Helical" evidence="1">
    <location>
        <begin position="7"/>
        <end position="29"/>
    </location>
</feature>
<feature type="transmembrane region" description="Helical" evidence="1">
    <location>
        <begin position="35"/>
        <end position="54"/>
    </location>
</feature>
<reference evidence="2" key="1">
    <citation type="submission" date="2023-03" db="EMBL/GenBank/DDBJ databases">
        <title>Multiphase analysis and comparison of six strains from genera Psychromarinibacter, Lutimaribacter, and Maritimibacter, including a novel species: Psychromarinibacter sediminicola sp. nov.</title>
        <authorList>
            <person name="Wang Y.-H."/>
            <person name="Ye M.-Q."/>
            <person name="Du Z.-J."/>
        </authorList>
    </citation>
    <scope>NUCLEOTIDE SEQUENCE</scope>
    <source>
        <strain evidence="2">C21-152</strain>
    </source>
</reference>
<dbReference type="RefSeq" id="WP_275567892.1">
    <property type="nucleotide sequence ID" value="NZ_JARGYC010000034.1"/>
</dbReference>
<keyword evidence="1" id="KW-1133">Transmembrane helix</keyword>
<dbReference type="Proteomes" id="UP001220964">
    <property type="component" value="Unassembled WGS sequence"/>
</dbReference>